<feature type="non-terminal residue" evidence="2">
    <location>
        <position position="1"/>
    </location>
</feature>
<sequence>GEKSGTNDAVGNMNSAPSKNPTMSSNTNDKVFVVEESKPAIRVTTGLSTKKGVTQLATS</sequence>
<comment type="caution">
    <text evidence="2">The sequence shown here is derived from an EMBL/GenBank/DDBJ whole genome shotgun (WGS) entry which is preliminary data.</text>
</comment>
<gene>
    <name evidence="2" type="ORF">PIB30_104192</name>
</gene>
<evidence type="ECO:0000313" key="2">
    <source>
        <dbReference type="EMBL" id="MED6178069.1"/>
    </source>
</evidence>
<proteinExistence type="predicted"/>
<reference evidence="2 3" key="1">
    <citation type="journal article" date="2023" name="Plants (Basel)">
        <title>Bridging the Gap: Combining Genomics and Transcriptomics Approaches to Understand Stylosanthes scabra, an Orphan Legume from the Brazilian Caatinga.</title>
        <authorList>
            <person name="Ferreira-Neto J.R.C."/>
            <person name="da Silva M.D."/>
            <person name="Binneck E."/>
            <person name="de Melo N.F."/>
            <person name="da Silva R.H."/>
            <person name="de Melo A.L.T.M."/>
            <person name="Pandolfi V."/>
            <person name="Bustamante F.O."/>
            <person name="Brasileiro-Vidal A.C."/>
            <person name="Benko-Iseppon A.M."/>
        </authorList>
    </citation>
    <scope>NUCLEOTIDE SEQUENCE [LARGE SCALE GENOMIC DNA]</scope>
    <source>
        <tissue evidence="2">Leaves</tissue>
    </source>
</reference>
<accession>A0ABU6VX18</accession>
<organism evidence="2 3">
    <name type="scientific">Stylosanthes scabra</name>
    <dbReference type="NCBI Taxonomy" id="79078"/>
    <lineage>
        <taxon>Eukaryota</taxon>
        <taxon>Viridiplantae</taxon>
        <taxon>Streptophyta</taxon>
        <taxon>Embryophyta</taxon>
        <taxon>Tracheophyta</taxon>
        <taxon>Spermatophyta</taxon>
        <taxon>Magnoliopsida</taxon>
        <taxon>eudicotyledons</taxon>
        <taxon>Gunneridae</taxon>
        <taxon>Pentapetalae</taxon>
        <taxon>rosids</taxon>
        <taxon>fabids</taxon>
        <taxon>Fabales</taxon>
        <taxon>Fabaceae</taxon>
        <taxon>Papilionoideae</taxon>
        <taxon>50 kb inversion clade</taxon>
        <taxon>dalbergioids sensu lato</taxon>
        <taxon>Dalbergieae</taxon>
        <taxon>Pterocarpus clade</taxon>
        <taxon>Stylosanthes</taxon>
    </lineage>
</organism>
<protein>
    <submittedName>
        <fullName evidence="2">Uncharacterized protein</fullName>
    </submittedName>
</protein>
<evidence type="ECO:0000256" key="1">
    <source>
        <dbReference type="SAM" id="MobiDB-lite"/>
    </source>
</evidence>
<keyword evidence="3" id="KW-1185">Reference proteome</keyword>
<name>A0ABU6VX18_9FABA</name>
<dbReference type="Proteomes" id="UP001341840">
    <property type="component" value="Unassembled WGS sequence"/>
</dbReference>
<dbReference type="EMBL" id="JASCZI010154579">
    <property type="protein sequence ID" value="MED6178069.1"/>
    <property type="molecule type" value="Genomic_DNA"/>
</dbReference>
<evidence type="ECO:0000313" key="3">
    <source>
        <dbReference type="Proteomes" id="UP001341840"/>
    </source>
</evidence>
<feature type="region of interest" description="Disordered" evidence="1">
    <location>
        <begin position="1"/>
        <end position="29"/>
    </location>
</feature>